<evidence type="ECO:0000313" key="2">
    <source>
        <dbReference type="Proteomes" id="UP000263486"/>
    </source>
</evidence>
<sequence>MNISRKNNNGYIVRVIEKITEEGTFITEKRVVNKEELALEAYGNLLEKYPDLKIECFNYKTGEMLNKNF</sequence>
<name>A0ABX9KGA5_9FUSO</name>
<dbReference type="Proteomes" id="UP000263486">
    <property type="component" value="Unassembled WGS sequence"/>
</dbReference>
<evidence type="ECO:0000313" key="1">
    <source>
        <dbReference type="EMBL" id="REI40651.1"/>
    </source>
</evidence>
<dbReference type="EMBL" id="QUAJ01000017">
    <property type="protein sequence ID" value="REI40651.1"/>
    <property type="molecule type" value="Genomic_DNA"/>
</dbReference>
<protein>
    <submittedName>
        <fullName evidence="1">Uncharacterized protein</fullName>
    </submittedName>
</protein>
<dbReference type="RefSeq" id="WP_114642750.1">
    <property type="nucleotide sequence ID" value="NZ_JAACIO010000017.1"/>
</dbReference>
<proteinExistence type="predicted"/>
<accession>A0ABX9KGA5</accession>
<reference evidence="1 2" key="1">
    <citation type="submission" date="2018-08" db="EMBL/GenBank/DDBJ databases">
        <title>Draft genome sequence of Psychrilyobacter sp. strain SD5 isolated from Black Sea water.</title>
        <authorList>
            <person name="Yadav S."/>
            <person name="Villanueva L."/>
            <person name="Damste J.S.S."/>
        </authorList>
    </citation>
    <scope>NUCLEOTIDE SEQUENCE [LARGE SCALE GENOMIC DNA]</scope>
    <source>
        <strain evidence="1 2">SD5</strain>
    </source>
</reference>
<keyword evidence="2" id="KW-1185">Reference proteome</keyword>
<organism evidence="1 2">
    <name type="scientific">Psychrilyobacter piezotolerans</name>
    <dbReference type="NCBI Taxonomy" id="2293438"/>
    <lineage>
        <taxon>Bacteria</taxon>
        <taxon>Fusobacteriati</taxon>
        <taxon>Fusobacteriota</taxon>
        <taxon>Fusobacteriia</taxon>
        <taxon>Fusobacteriales</taxon>
        <taxon>Fusobacteriaceae</taxon>
        <taxon>Psychrilyobacter</taxon>
    </lineage>
</organism>
<gene>
    <name evidence="1" type="ORF">DYH56_10115</name>
</gene>
<comment type="caution">
    <text evidence="1">The sequence shown here is derived from an EMBL/GenBank/DDBJ whole genome shotgun (WGS) entry which is preliminary data.</text>
</comment>